<protein>
    <recommendedName>
        <fullName evidence="3">DUF2505 domain-containing protein</fullName>
    </recommendedName>
</protein>
<gene>
    <name evidence="1" type="ORF">ACKI18_32955</name>
</gene>
<organism evidence="1 2">
    <name type="scientific">Streptomyces niveiscabiei</name>
    <dbReference type="NCBI Taxonomy" id="164115"/>
    <lineage>
        <taxon>Bacteria</taxon>
        <taxon>Bacillati</taxon>
        <taxon>Actinomycetota</taxon>
        <taxon>Actinomycetes</taxon>
        <taxon>Kitasatosporales</taxon>
        <taxon>Streptomycetaceae</taxon>
        <taxon>Streptomyces</taxon>
    </lineage>
</organism>
<keyword evidence="2" id="KW-1185">Reference proteome</keyword>
<sequence length="152" mass="16441">MPNLIRRQEVAVEIDYGAWALQDRDDTQIPVLFPGGFEPGALLTSRPGRLDFTSAGHTHTADLTVEVWDAEPAAPSGEWEETAEASFHCSSGKLRARSMAGGPMPGSIELSDGRGTWKVRVVSTGRSQVAELAARGVSKGVEQYIAQFWRTA</sequence>
<dbReference type="EMBL" id="JBJVNI010000020">
    <property type="protein sequence ID" value="MFM9613486.1"/>
    <property type="molecule type" value="Genomic_DNA"/>
</dbReference>
<name>A0ABW9I0Y2_9ACTN</name>
<evidence type="ECO:0008006" key="3">
    <source>
        <dbReference type="Google" id="ProtNLM"/>
    </source>
</evidence>
<reference evidence="1 2" key="1">
    <citation type="submission" date="2024-12" db="EMBL/GenBank/DDBJ databases">
        <title>Forecasting of Potato common scab and diversities of Pathogenic streptomyces spp. in china.</title>
        <authorList>
            <person name="Handique U."/>
            <person name="Wu J."/>
        </authorList>
    </citation>
    <scope>NUCLEOTIDE SEQUENCE [LARGE SCALE GENOMIC DNA]</scope>
    <source>
        <strain evidence="1 2">ZRIMU1530</strain>
    </source>
</reference>
<comment type="caution">
    <text evidence="1">The sequence shown here is derived from an EMBL/GenBank/DDBJ whole genome shotgun (WGS) entry which is preliminary data.</text>
</comment>
<evidence type="ECO:0000313" key="2">
    <source>
        <dbReference type="Proteomes" id="UP001631957"/>
    </source>
</evidence>
<dbReference type="Proteomes" id="UP001631957">
    <property type="component" value="Unassembled WGS sequence"/>
</dbReference>
<dbReference type="RefSeq" id="WP_409122718.1">
    <property type="nucleotide sequence ID" value="NZ_JBJVNI010000020.1"/>
</dbReference>
<accession>A0ABW9I0Y2</accession>
<evidence type="ECO:0000313" key="1">
    <source>
        <dbReference type="EMBL" id="MFM9613486.1"/>
    </source>
</evidence>
<proteinExistence type="predicted"/>